<organism evidence="1 2">
    <name type="scientific">Rubricoccus marinus</name>
    <dbReference type="NCBI Taxonomy" id="716817"/>
    <lineage>
        <taxon>Bacteria</taxon>
        <taxon>Pseudomonadati</taxon>
        <taxon>Rhodothermota</taxon>
        <taxon>Rhodothermia</taxon>
        <taxon>Rhodothermales</taxon>
        <taxon>Rubricoccaceae</taxon>
        <taxon>Rubricoccus</taxon>
    </lineage>
</organism>
<accession>A0A259TYN4</accession>
<proteinExistence type="predicted"/>
<dbReference type="Proteomes" id="UP000216446">
    <property type="component" value="Unassembled WGS sequence"/>
</dbReference>
<comment type="caution">
    <text evidence="1">The sequence shown here is derived from an EMBL/GenBank/DDBJ whole genome shotgun (WGS) entry which is preliminary data.</text>
</comment>
<name>A0A259TYN4_9BACT</name>
<dbReference type="InParanoid" id="A0A259TYN4"/>
<evidence type="ECO:0000313" key="2">
    <source>
        <dbReference type="Proteomes" id="UP000216446"/>
    </source>
</evidence>
<dbReference type="EMBL" id="MQWB01000001">
    <property type="protein sequence ID" value="OZC02885.1"/>
    <property type="molecule type" value="Genomic_DNA"/>
</dbReference>
<evidence type="ECO:0000313" key="1">
    <source>
        <dbReference type="EMBL" id="OZC02885.1"/>
    </source>
</evidence>
<dbReference type="RefSeq" id="WP_094547596.1">
    <property type="nucleotide sequence ID" value="NZ_MQWB01000001.1"/>
</dbReference>
<dbReference type="PROSITE" id="PS51257">
    <property type="entry name" value="PROKAR_LIPOPROTEIN"/>
    <property type="match status" value="1"/>
</dbReference>
<dbReference type="AlphaFoldDB" id="A0A259TYN4"/>
<sequence length="165" mass="18328">MRVFPLFLLSAVLITGCGLFGGARDLTAIEVAGRYEFTEYSVEPTAGSVDSKNLRGRELPRDVTLVLNEAGEARVERLRGERVDGTLASGSYVIRGREVRIEFSDLGDLGRDVLMPRSITFDADGRRMEADIFLEGVNLEDLSDDYRGITRADVRLLVELRKMAI</sequence>
<dbReference type="OrthoDB" id="1524968at2"/>
<keyword evidence="2" id="KW-1185">Reference proteome</keyword>
<protein>
    <submittedName>
        <fullName evidence="1">Uncharacterized protein</fullName>
    </submittedName>
</protein>
<reference evidence="1 2" key="1">
    <citation type="submission" date="2016-11" db="EMBL/GenBank/DDBJ databases">
        <title>Study of marine rhodopsin-containing bacteria.</title>
        <authorList>
            <person name="Yoshizawa S."/>
            <person name="Kumagai Y."/>
            <person name="Kogure K."/>
        </authorList>
    </citation>
    <scope>NUCLEOTIDE SEQUENCE [LARGE SCALE GENOMIC DNA]</scope>
    <source>
        <strain evidence="1 2">SG-29</strain>
    </source>
</reference>
<gene>
    <name evidence="1" type="ORF">BSZ36_07815</name>
</gene>